<protein>
    <submittedName>
        <fullName evidence="1">Uncharacterized protein</fullName>
    </submittedName>
</protein>
<proteinExistence type="predicted"/>
<reference evidence="1 2" key="1">
    <citation type="submission" date="2019-11" db="EMBL/GenBank/DDBJ databases">
        <title>Whole genome sequence of Oryza granulata.</title>
        <authorList>
            <person name="Li W."/>
        </authorList>
    </citation>
    <scope>NUCLEOTIDE SEQUENCE [LARGE SCALE GENOMIC DNA]</scope>
    <source>
        <strain evidence="2">cv. Menghai</strain>
        <tissue evidence="1">Leaf</tissue>
    </source>
</reference>
<dbReference type="AlphaFoldDB" id="A0A6G1C4N8"/>
<dbReference type="Proteomes" id="UP000479710">
    <property type="component" value="Unassembled WGS sequence"/>
</dbReference>
<accession>A0A6G1C4N8</accession>
<evidence type="ECO:0000313" key="2">
    <source>
        <dbReference type="Proteomes" id="UP000479710"/>
    </source>
</evidence>
<comment type="caution">
    <text evidence="1">The sequence shown here is derived from an EMBL/GenBank/DDBJ whole genome shotgun (WGS) entry which is preliminary data.</text>
</comment>
<keyword evidence="2" id="KW-1185">Reference proteome</keyword>
<organism evidence="1 2">
    <name type="scientific">Oryza meyeriana var. granulata</name>
    <dbReference type="NCBI Taxonomy" id="110450"/>
    <lineage>
        <taxon>Eukaryota</taxon>
        <taxon>Viridiplantae</taxon>
        <taxon>Streptophyta</taxon>
        <taxon>Embryophyta</taxon>
        <taxon>Tracheophyta</taxon>
        <taxon>Spermatophyta</taxon>
        <taxon>Magnoliopsida</taxon>
        <taxon>Liliopsida</taxon>
        <taxon>Poales</taxon>
        <taxon>Poaceae</taxon>
        <taxon>BOP clade</taxon>
        <taxon>Oryzoideae</taxon>
        <taxon>Oryzeae</taxon>
        <taxon>Oryzinae</taxon>
        <taxon>Oryza</taxon>
        <taxon>Oryza meyeriana</taxon>
    </lineage>
</organism>
<dbReference type="EMBL" id="SPHZ02000011">
    <property type="protein sequence ID" value="KAF0894523.1"/>
    <property type="molecule type" value="Genomic_DNA"/>
</dbReference>
<evidence type="ECO:0000313" key="1">
    <source>
        <dbReference type="EMBL" id="KAF0894523.1"/>
    </source>
</evidence>
<gene>
    <name evidence="1" type="ORF">E2562_039520</name>
</gene>
<name>A0A6G1C4N8_9ORYZ</name>
<sequence length="83" mass="9250">MMRLGFWGSVKGHSAASQRAALLRACLRYWEERAMVLHCWSAADSDGRNKKSSKLLPRIALVASATSSRNEIESDKGSREELI</sequence>